<comment type="similarity">
    <text evidence="1">Belongs to the LysR transcriptional regulatory family.</text>
</comment>
<evidence type="ECO:0000256" key="3">
    <source>
        <dbReference type="ARBA" id="ARBA00023125"/>
    </source>
</evidence>
<dbReference type="InterPro" id="IPR036390">
    <property type="entry name" value="WH_DNA-bd_sf"/>
</dbReference>
<evidence type="ECO:0000256" key="2">
    <source>
        <dbReference type="ARBA" id="ARBA00023015"/>
    </source>
</evidence>
<feature type="domain" description="HTH lysR-type" evidence="5">
    <location>
        <begin position="1"/>
        <end position="58"/>
    </location>
</feature>
<evidence type="ECO:0000313" key="6">
    <source>
        <dbReference type="EMBL" id="UJF34015.1"/>
    </source>
</evidence>
<dbReference type="InterPro" id="IPR005119">
    <property type="entry name" value="LysR_subst-bd"/>
</dbReference>
<dbReference type="SUPFAM" id="SSF46785">
    <property type="entry name" value="Winged helix' DNA-binding domain"/>
    <property type="match status" value="1"/>
</dbReference>
<dbReference type="EMBL" id="CP090978">
    <property type="protein sequence ID" value="UJF34015.1"/>
    <property type="molecule type" value="Genomic_DNA"/>
</dbReference>
<protein>
    <submittedName>
        <fullName evidence="6">LysR family transcriptional regulator</fullName>
    </submittedName>
</protein>
<gene>
    <name evidence="6" type="ORF">L0M14_01890</name>
</gene>
<keyword evidence="4" id="KW-0804">Transcription</keyword>
<dbReference type="InterPro" id="IPR000847">
    <property type="entry name" value="LysR_HTH_N"/>
</dbReference>
<accession>A0ABY3SLL7</accession>
<dbReference type="PRINTS" id="PR00039">
    <property type="entry name" value="HTHLYSR"/>
</dbReference>
<evidence type="ECO:0000259" key="5">
    <source>
        <dbReference type="PROSITE" id="PS50931"/>
    </source>
</evidence>
<dbReference type="Gene3D" id="1.10.10.10">
    <property type="entry name" value="Winged helix-like DNA-binding domain superfamily/Winged helix DNA-binding domain"/>
    <property type="match status" value="1"/>
</dbReference>
<evidence type="ECO:0000256" key="1">
    <source>
        <dbReference type="ARBA" id="ARBA00009437"/>
    </source>
</evidence>
<evidence type="ECO:0000313" key="7">
    <source>
        <dbReference type="Proteomes" id="UP001649230"/>
    </source>
</evidence>
<evidence type="ECO:0000256" key="4">
    <source>
        <dbReference type="ARBA" id="ARBA00023163"/>
    </source>
</evidence>
<dbReference type="Proteomes" id="UP001649230">
    <property type="component" value="Chromosome"/>
</dbReference>
<dbReference type="PANTHER" id="PTHR30126">
    <property type="entry name" value="HTH-TYPE TRANSCRIPTIONAL REGULATOR"/>
    <property type="match status" value="1"/>
</dbReference>
<sequence length="304" mass="34816">MNFQQLRVFVHAARCSTLTEAAEQLDLKQPTVSFHLKKLEEDLGVELFRKQLRHLQLTETGQALFPFARRIYALVGEAERLMMEYREQGRGLLKLGASYTPATYFMPPYLADFQTQYPQVTPTLSVKKASSILILLKEYEVDVAVVSLPLTDIEGLQLVPLVQDELKLMLPPEHPLSRKEHITVSDLSKEPFLVHEHGSTSRELSEAWARDNGLRLNIRMELGAIETIKESVKHGIGIGILPLRSVEKEIQRGELIMRNLPGYVNRRHICLVFRDEEVMPYQVRTFIQFMRSRCSLPGSHVQSI</sequence>
<dbReference type="Pfam" id="PF03466">
    <property type="entry name" value="LysR_substrate"/>
    <property type="match status" value="1"/>
</dbReference>
<keyword evidence="3" id="KW-0238">DNA-binding</keyword>
<reference evidence="6 7" key="1">
    <citation type="journal article" date="2024" name="Int. J. Syst. Evol. Microbiol.">
        <title>Paenibacillus hexagrammi sp. nov., a novel bacterium isolated from the gut content of Hexagrammos agrammus.</title>
        <authorList>
            <person name="Jung H.K."/>
            <person name="Kim D.G."/>
            <person name="Zin H."/>
            <person name="Park J."/>
            <person name="Jung H."/>
            <person name="Kim Y.O."/>
            <person name="Kong H.J."/>
            <person name="Kim J.W."/>
            <person name="Kim Y.S."/>
        </authorList>
    </citation>
    <scope>NUCLEOTIDE SEQUENCE [LARGE SCALE GENOMIC DNA]</scope>
    <source>
        <strain evidence="6 7">YPD9-1</strain>
    </source>
</reference>
<dbReference type="InterPro" id="IPR036388">
    <property type="entry name" value="WH-like_DNA-bd_sf"/>
</dbReference>
<dbReference type="PROSITE" id="PS50931">
    <property type="entry name" value="HTH_LYSR"/>
    <property type="match status" value="1"/>
</dbReference>
<dbReference type="SUPFAM" id="SSF53850">
    <property type="entry name" value="Periplasmic binding protein-like II"/>
    <property type="match status" value="1"/>
</dbReference>
<keyword evidence="7" id="KW-1185">Reference proteome</keyword>
<dbReference type="PANTHER" id="PTHR30126:SF40">
    <property type="entry name" value="HTH-TYPE TRANSCRIPTIONAL REGULATOR GLTR"/>
    <property type="match status" value="1"/>
</dbReference>
<proteinExistence type="inferred from homology"/>
<dbReference type="Pfam" id="PF00126">
    <property type="entry name" value="HTH_1"/>
    <property type="match status" value="1"/>
</dbReference>
<dbReference type="RefSeq" id="WP_235120406.1">
    <property type="nucleotide sequence ID" value="NZ_CP090978.1"/>
</dbReference>
<keyword evidence="2" id="KW-0805">Transcription regulation</keyword>
<dbReference type="Gene3D" id="3.40.190.290">
    <property type="match status" value="1"/>
</dbReference>
<name>A0ABY3SLL7_9BACL</name>
<organism evidence="6 7">
    <name type="scientific">Paenibacillus hexagrammi</name>
    <dbReference type="NCBI Taxonomy" id="2908839"/>
    <lineage>
        <taxon>Bacteria</taxon>
        <taxon>Bacillati</taxon>
        <taxon>Bacillota</taxon>
        <taxon>Bacilli</taxon>
        <taxon>Bacillales</taxon>
        <taxon>Paenibacillaceae</taxon>
        <taxon>Paenibacillus</taxon>
    </lineage>
</organism>